<organism evidence="9 10">
    <name type="scientific">Conyzicola nivalis</name>
    <dbReference type="NCBI Taxonomy" id="1477021"/>
    <lineage>
        <taxon>Bacteria</taxon>
        <taxon>Bacillati</taxon>
        <taxon>Actinomycetota</taxon>
        <taxon>Actinomycetes</taxon>
        <taxon>Micrococcales</taxon>
        <taxon>Microbacteriaceae</taxon>
        <taxon>Conyzicola</taxon>
    </lineage>
</organism>
<feature type="transmembrane region" description="Helical" evidence="6">
    <location>
        <begin position="43"/>
        <end position="66"/>
    </location>
</feature>
<dbReference type="InterPro" id="IPR018649">
    <property type="entry name" value="SHOCT"/>
</dbReference>
<evidence type="ECO:0000313" key="10">
    <source>
        <dbReference type="Proteomes" id="UP001549257"/>
    </source>
</evidence>
<evidence type="ECO:0000256" key="2">
    <source>
        <dbReference type="ARBA" id="ARBA00022475"/>
    </source>
</evidence>
<evidence type="ECO:0000256" key="3">
    <source>
        <dbReference type="ARBA" id="ARBA00022692"/>
    </source>
</evidence>
<evidence type="ECO:0000256" key="1">
    <source>
        <dbReference type="ARBA" id="ARBA00004651"/>
    </source>
</evidence>
<accession>A0ABV2QJP9</accession>
<evidence type="ECO:0000259" key="8">
    <source>
        <dbReference type="Pfam" id="PF13396"/>
    </source>
</evidence>
<reference evidence="9 10" key="1">
    <citation type="submission" date="2024-06" db="EMBL/GenBank/DDBJ databases">
        <title>Sorghum-associated microbial communities from plants grown in Nebraska, USA.</title>
        <authorList>
            <person name="Schachtman D."/>
        </authorList>
    </citation>
    <scope>NUCLEOTIDE SEQUENCE [LARGE SCALE GENOMIC DNA]</scope>
    <source>
        <strain evidence="9 10">2857</strain>
    </source>
</reference>
<keyword evidence="5 6" id="KW-0472">Membrane</keyword>
<comment type="subcellular location">
    <subcellularLocation>
        <location evidence="1">Cell membrane</location>
        <topology evidence="1">Multi-pass membrane protein</topology>
    </subcellularLocation>
</comment>
<keyword evidence="4 6" id="KW-1133">Transmembrane helix</keyword>
<name>A0ABV2QJP9_9MICO</name>
<feature type="domain" description="Cardiolipin synthase N-terminal" evidence="8">
    <location>
        <begin position="21"/>
        <end position="67"/>
    </location>
</feature>
<evidence type="ECO:0000259" key="7">
    <source>
        <dbReference type="Pfam" id="PF09851"/>
    </source>
</evidence>
<keyword evidence="3 6" id="KW-0812">Transmembrane</keyword>
<dbReference type="Pfam" id="PF13396">
    <property type="entry name" value="PLDc_N"/>
    <property type="match status" value="1"/>
</dbReference>
<evidence type="ECO:0000256" key="6">
    <source>
        <dbReference type="SAM" id="Phobius"/>
    </source>
</evidence>
<evidence type="ECO:0000313" key="9">
    <source>
        <dbReference type="EMBL" id="MET4581267.1"/>
    </source>
</evidence>
<feature type="transmembrane region" description="Helical" evidence="6">
    <location>
        <begin position="12"/>
        <end position="31"/>
    </location>
</feature>
<evidence type="ECO:0000256" key="5">
    <source>
        <dbReference type="ARBA" id="ARBA00023136"/>
    </source>
</evidence>
<dbReference type="Pfam" id="PF09851">
    <property type="entry name" value="SHOCT"/>
    <property type="match status" value="1"/>
</dbReference>
<protein>
    <submittedName>
        <fullName evidence="9">Membrane protein</fullName>
    </submittedName>
</protein>
<sequence>MNIWNDIWSIMWFFFWSFVFIAYLMALFSIISDIFRDRELNGWLKAVWIIFLVFLPFITALVYVIARGRGMAERNQKDVRQAQEATDTYIRSVASSSPADEIAKAKALYDAGTISAEEFAHLKTRALGTARV</sequence>
<dbReference type="RefSeq" id="WP_354023451.1">
    <property type="nucleotide sequence ID" value="NZ_JBEPSJ010000001.1"/>
</dbReference>
<keyword evidence="10" id="KW-1185">Reference proteome</keyword>
<gene>
    <name evidence="9" type="ORF">ABIE21_000757</name>
</gene>
<dbReference type="InterPro" id="IPR027379">
    <property type="entry name" value="CLS_N"/>
</dbReference>
<comment type="caution">
    <text evidence="9">The sequence shown here is derived from an EMBL/GenBank/DDBJ whole genome shotgun (WGS) entry which is preliminary data.</text>
</comment>
<evidence type="ECO:0000256" key="4">
    <source>
        <dbReference type="ARBA" id="ARBA00022989"/>
    </source>
</evidence>
<dbReference type="Proteomes" id="UP001549257">
    <property type="component" value="Unassembled WGS sequence"/>
</dbReference>
<proteinExistence type="predicted"/>
<dbReference type="EMBL" id="JBEPSJ010000001">
    <property type="protein sequence ID" value="MET4581267.1"/>
    <property type="molecule type" value="Genomic_DNA"/>
</dbReference>
<keyword evidence="2" id="KW-1003">Cell membrane</keyword>
<feature type="domain" description="SHOCT" evidence="7">
    <location>
        <begin position="100"/>
        <end position="127"/>
    </location>
</feature>